<evidence type="ECO:0000313" key="2">
    <source>
        <dbReference type="Proteomes" id="UP000250235"/>
    </source>
</evidence>
<dbReference type="EMBL" id="KV013471">
    <property type="protein sequence ID" value="KZV23521.1"/>
    <property type="molecule type" value="Genomic_DNA"/>
</dbReference>
<dbReference type="Proteomes" id="UP000250235">
    <property type="component" value="Unassembled WGS sequence"/>
</dbReference>
<keyword evidence="2" id="KW-1185">Reference proteome</keyword>
<dbReference type="AlphaFoldDB" id="A0A2Z7ANY9"/>
<sequence>MFSLFLVLTSSPLTKEEVKVEYRLLNVVMAKSVIAKVGSFDAVITERLEMMVSNSTGVQLTVLVCSL</sequence>
<evidence type="ECO:0000313" key="1">
    <source>
        <dbReference type="EMBL" id="KZV23521.1"/>
    </source>
</evidence>
<name>A0A2Z7ANY9_9LAMI</name>
<organism evidence="1 2">
    <name type="scientific">Dorcoceras hygrometricum</name>
    <dbReference type="NCBI Taxonomy" id="472368"/>
    <lineage>
        <taxon>Eukaryota</taxon>
        <taxon>Viridiplantae</taxon>
        <taxon>Streptophyta</taxon>
        <taxon>Embryophyta</taxon>
        <taxon>Tracheophyta</taxon>
        <taxon>Spermatophyta</taxon>
        <taxon>Magnoliopsida</taxon>
        <taxon>eudicotyledons</taxon>
        <taxon>Gunneridae</taxon>
        <taxon>Pentapetalae</taxon>
        <taxon>asterids</taxon>
        <taxon>lamiids</taxon>
        <taxon>Lamiales</taxon>
        <taxon>Gesneriaceae</taxon>
        <taxon>Didymocarpoideae</taxon>
        <taxon>Trichosporeae</taxon>
        <taxon>Loxocarpinae</taxon>
        <taxon>Dorcoceras</taxon>
    </lineage>
</organism>
<proteinExistence type="predicted"/>
<protein>
    <submittedName>
        <fullName evidence="1">Protein argonaute 4-like</fullName>
    </submittedName>
</protein>
<gene>
    <name evidence="1" type="ORF">F511_39513</name>
</gene>
<accession>A0A2Z7ANY9</accession>
<reference evidence="1 2" key="1">
    <citation type="journal article" date="2015" name="Proc. Natl. Acad. Sci. U.S.A.">
        <title>The resurrection genome of Boea hygrometrica: A blueprint for survival of dehydration.</title>
        <authorList>
            <person name="Xiao L."/>
            <person name="Yang G."/>
            <person name="Zhang L."/>
            <person name="Yang X."/>
            <person name="Zhao S."/>
            <person name="Ji Z."/>
            <person name="Zhou Q."/>
            <person name="Hu M."/>
            <person name="Wang Y."/>
            <person name="Chen M."/>
            <person name="Xu Y."/>
            <person name="Jin H."/>
            <person name="Xiao X."/>
            <person name="Hu G."/>
            <person name="Bao F."/>
            <person name="Hu Y."/>
            <person name="Wan P."/>
            <person name="Li L."/>
            <person name="Deng X."/>
            <person name="Kuang T."/>
            <person name="Xiang C."/>
            <person name="Zhu J.K."/>
            <person name="Oliver M.J."/>
            <person name="He Y."/>
        </authorList>
    </citation>
    <scope>NUCLEOTIDE SEQUENCE [LARGE SCALE GENOMIC DNA]</scope>
    <source>
        <strain evidence="2">cv. XS01</strain>
    </source>
</reference>